<evidence type="ECO:0000256" key="1">
    <source>
        <dbReference type="SAM" id="Phobius"/>
    </source>
</evidence>
<sequence>MGRKTLRRPLVYLTLLAAIIVWLLSTRIINWFGFSSPHNRSQHNGVPHPPSEAIYYSAAIDDIYSTDPIYGDSLPPGNASGTYSRHSTSGWVGPSLDREGIPIPAQEWDLPDLVKRKYDLQRGNMIVLVVVDWSLRDMVLNWLCHVRSLNIHNYILIAPDTQIKNYLLSIGESVVYHPALATSTSTPEYDSPQFIAMMHARLKLILSVLQMNMTVVSADVDSVWLDNPLPWIWDSLRQASDEKEVFPSNVQRCGPDKGPKVACDIIAQSDMENRAQFCFGLVAFKPTLDVWEMLSNVSTIMSNEHINHTGKQHNDQEVLGQLLTESTKVNWNVLNTHRFPPGRSFFVSTVKDYLSGSRIPPIVVHNNWILGHKPKIARFEKYGLWRVGNADEGLCLDSGLPSKPPPLVVNKVVTAVEPPAQKLRIIILCNGNLPGLVSAIESLAKTHWGTPTPSVDLDLVMNPTLNKSTIKSYVSKIKKIRWKSGDFQYRVGLNSHVLAQQWANLWNGSSDAVLVADETLRVSSSWYAWSVSALTAKCGDGGREVDRRIASVIPVVTSSIGYTHMKPLRIQERSTWNRVFLKHHWKQFYRWLNTLPESFVPGFPFATYPIVGQIHGSIWDRTWSLYHSTFMGEKGYWTLSSRPSYSTTHDEDANTDEIFAEQQLWNTVETDLATCHQMPVVDYWASTVSTSNALAHRVYLVWGMYPKDRQRMDVPQWLERSVLLSQSKESDKPVVKWSKAEP</sequence>
<dbReference type="OrthoDB" id="2148988at2759"/>
<protein>
    <recommendedName>
        <fullName evidence="2">Nucleotide-diphospho-sugar transferase domain-containing protein</fullName>
    </recommendedName>
</protein>
<dbReference type="Proteomes" id="UP000319731">
    <property type="component" value="Unassembled WGS sequence"/>
</dbReference>
<dbReference type="GO" id="GO:0005794">
    <property type="term" value="C:Golgi apparatus"/>
    <property type="evidence" value="ECO:0007669"/>
    <property type="project" value="TreeGrafter"/>
</dbReference>
<dbReference type="RefSeq" id="XP_031024128.1">
    <property type="nucleotide sequence ID" value="XM_031169906.1"/>
</dbReference>
<keyword evidence="1" id="KW-0472">Membrane</keyword>
<dbReference type="GeneID" id="42005203"/>
<reference evidence="3 4" key="1">
    <citation type="journal article" date="2019" name="Sci. Rep.">
        <title>Comparative genomics of chytrid fungi reveal insights into the obligate biotrophic and pathogenic lifestyle of Synchytrium endobioticum.</title>
        <authorList>
            <person name="van de Vossenberg B.T.L.H."/>
            <person name="Warris S."/>
            <person name="Nguyen H.D.T."/>
            <person name="van Gent-Pelzer M.P.E."/>
            <person name="Joly D.L."/>
            <person name="van de Geest H.C."/>
            <person name="Bonants P.J.M."/>
            <person name="Smith D.S."/>
            <person name="Levesque C.A."/>
            <person name="van der Lee T.A.J."/>
        </authorList>
    </citation>
    <scope>NUCLEOTIDE SEQUENCE [LARGE SCALE GENOMIC DNA]</scope>
    <source>
        <strain evidence="3 4">JEL517</strain>
    </source>
</reference>
<keyword evidence="1" id="KW-0812">Transmembrane</keyword>
<dbReference type="Pfam" id="PF03407">
    <property type="entry name" value="Nucleotid_trans"/>
    <property type="match status" value="1"/>
</dbReference>
<dbReference type="PANTHER" id="PTHR47032:SF1">
    <property type="entry name" value="UDP-D-XYLOSE:L-FUCOSE ALPHA-1,3-D-XYLOSYLTRANSFERASE-RELATED"/>
    <property type="match status" value="1"/>
</dbReference>
<feature type="domain" description="Nucleotide-diphospho-sugar transferase" evidence="2">
    <location>
        <begin position="151"/>
        <end position="379"/>
    </location>
</feature>
<gene>
    <name evidence="3" type="ORF">SmJEL517_g03978</name>
</gene>
<name>A0A507C662_9FUNG</name>
<evidence type="ECO:0000259" key="2">
    <source>
        <dbReference type="Pfam" id="PF03407"/>
    </source>
</evidence>
<keyword evidence="1" id="KW-1133">Transmembrane helix</keyword>
<comment type="caution">
    <text evidence="3">The sequence shown here is derived from an EMBL/GenBank/DDBJ whole genome shotgun (WGS) entry which is preliminary data.</text>
</comment>
<dbReference type="GO" id="GO:0016757">
    <property type="term" value="F:glycosyltransferase activity"/>
    <property type="evidence" value="ECO:0007669"/>
    <property type="project" value="TreeGrafter"/>
</dbReference>
<dbReference type="STRING" id="1806994.A0A507C662"/>
<evidence type="ECO:0000313" key="3">
    <source>
        <dbReference type="EMBL" id="TPX33033.1"/>
    </source>
</evidence>
<dbReference type="PANTHER" id="PTHR47032">
    <property type="entry name" value="UDP-D-XYLOSE:L-FUCOSE ALPHA-1,3-D-XYLOSYLTRANSFERASE-RELATED"/>
    <property type="match status" value="1"/>
</dbReference>
<dbReference type="AlphaFoldDB" id="A0A507C662"/>
<dbReference type="InterPro" id="IPR052636">
    <property type="entry name" value="UDP-D-xylose:L-fucose_XylT"/>
</dbReference>
<dbReference type="InterPro" id="IPR005069">
    <property type="entry name" value="Nucl-diP-sugar_transferase"/>
</dbReference>
<proteinExistence type="predicted"/>
<feature type="transmembrane region" description="Helical" evidence="1">
    <location>
        <begin position="12"/>
        <end position="34"/>
    </location>
</feature>
<evidence type="ECO:0000313" key="4">
    <source>
        <dbReference type="Proteomes" id="UP000319731"/>
    </source>
</evidence>
<organism evidence="3 4">
    <name type="scientific">Synchytrium microbalum</name>
    <dbReference type="NCBI Taxonomy" id="1806994"/>
    <lineage>
        <taxon>Eukaryota</taxon>
        <taxon>Fungi</taxon>
        <taxon>Fungi incertae sedis</taxon>
        <taxon>Chytridiomycota</taxon>
        <taxon>Chytridiomycota incertae sedis</taxon>
        <taxon>Chytridiomycetes</taxon>
        <taxon>Synchytriales</taxon>
        <taxon>Synchytriaceae</taxon>
        <taxon>Synchytrium</taxon>
    </lineage>
</organism>
<accession>A0A507C662</accession>
<keyword evidence="4" id="KW-1185">Reference proteome</keyword>
<dbReference type="EMBL" id="QEAO01000024">
    <property type="protein sequence ID" value="TPX33033.1"/>
    <property type="molecule type" value="Genomic_DNA"/>
</dbReference>